<dbReference type="Gene3D" id="3.10.20.90">
    <property type="entry name" value="Phosphatidylinositol 3-kinase Catalytic Subunit, Chain A, domain 1"/>
    <property type="match status" value="1"/>
</dbReference>
<dbReference type="InterPro" id="IPR011524">
    <property type="entry name" value="SARAH_dom"/>
</dbReference>
<dbReference type="GO" id="GO:0007165">
    <property type="term" value="P:signal transduction"/>
    <property type="evidence" value="ECO:0007669"/>
    <property type="project" value="InterPro"/>
</dbReference>
<feature type="domain" description="Ras-associating" evidence="1">
    <location>
        <begin position="182"/>
        <end position="268"/>
    </location>
</feature>
<gene>
    <name evidence="3" type="ORF">ANANG_G00225400</name>
</gene>
<evidence type="ECO:0008006" key="5">
    <source>
        <dbReference type="Google" id="ProtNLM"/>
    </source>
</evidence>
<dbReference type="PROSITE" id="PS50951">
    <property type="entry name" value="SARAH"/>
    <property type="match status" value="1"/>
</dbReference>
<dbReference type="Proteomes" id="UP001044222">
    <property type="component" value="Chromosome 12"/>
</dbReference>
<evidence type="ECO:0000259" key="2">
    <source>
        <dbReference type="PROSITE" id="PS50951"/>
    </source>
</evidence>
<dbReference type="Gene3D" id="1.20.5.110">
    <property type="match status" value="1"/>
</dbReference>
<evidence type="ECO:0000313" key="3">
    <source>
        <dbReference type="EMBL" id="KAG5838606.1"/>
    </source>
</evidence>
<name>A0A9D3LWY4_ANGAN</name>
<dbReference type="Pfam" id="PF00788">
    <property type="entry name" value="RA"/>
    <property type="match status" value="1"/>
</dbReference>
<comment type="caution">
    <text evidence="3">The sequence shown here is derived from an EMBL/GenBank/DDBJ whole genome shotgun (WGS) entry which is preliminary data.</text>
</comment>
<evidence type="ECO:0000313" key="4">
    <source>
        <dbReference type="Proteomes" id="UP001044222"/>
    </source>
</evidence>
<accession>A0A9D3LWY4</accession>
<dbReference type="InterPro" id="IPR000159">
    <property type="entry name" value="RA_dom"/>
</dbReference>
<dbReference type="GO" id="GO:0005634">
    <property type="term" value="C:nucleus"/>
    <property type="evidence" value="ECO:0007669"/>
    <property type="project" value="TreeGrafter"/>
</dbReference>
<dbReference type="AlphaFoldDB" id="A0A9D3LWY4"/>
<dbReference type="InterPro" id="IPR029071">
    <property type="entry name" value="Ubiquitin-like_domsf"/>
</dbReference>
<organism evidence="3 4">
    <name type="scientific">Anguilla anguilla</name>
    <name type="common">European freshwater eel</name>
    <name type="synonym">Muraena anguilla</name>
    <dbReference type="NCBI Taxonomy" id="7936"/>
    <lineage>
        <taxon>Eukaryota</taxon>
        <taxon>Metazoa</taxon>
        <taxon>Chordata</taxon>
        <taxon>Craniata</taxon>
        <taxon>Vertebrata</taxon>
        <taxon>Euteleostomi</taxon>
        <taxon>Actinopterygii</taxon>
        <taxon>Neopterygii</taxon>
        <taxon>Teleostei</taxon>
        <taxon>Anguilliformes</taxon>
        <taxon>Anguillidae</taxon>
        <taxon>Anguilla</taxon>
    </lineage>
</organism>
<sequence>MSLVGRGSVELLGQHGTGYRSQIAAGIMPGRPMDCFRTVSKRIGRLFRRLPKSSKSYSLTLSDSSYPCLLECPGLVQKDINWNDGQTEDAPPPGTCSVNDQTEDQASMKGSISMSSGYCSQDEESDDFAFFTAKSSFFHQAQQQETKGTDGPDNGIIEVHLKLRRPISVETDGGSSDSSAVSKLPAEEVKRIHVSSSTTVQEVIQGLLGKFSAQNDPSRFTLYRQTHRDGQDVFQKLSLSEHPLCLRKGAQPEPDSKPLTFELRENDAAGVEWYAFSVPELQNFLTILTKEEELRVRQVERRYKQYRDKLCQVLKEAQGKPG</sequence>
<reference evidence="3" key="1">
    <citation type="submission" date="2021-01" db="EMBL/GenBank/DDBJ databases">
        <title>A chromosome-scale assembly of European eel, Anguilla anguilla.</title>
        <authorList>
            <person name="Henkel C."/>
            <person name="Jong-Raadsen S.A."/>
            <person name="Dufour S."/>
            <person name="Weltzien F.-A."/>
            <person name="Palstra A.P."/>
            <person name="Pelster B."/>
            <person name="Spaink H.P."/>
            <person name="Van Den Thillart G.E."/>
            <person name="Jansen H."/>
            <person name="Zahm M."/>
            <person name="Klopp C."/>
            <person name="Cedric C."/>
            <person name="Louis A."/>
            <person name="Berthelot C."/>
            <person name="Parey E."/>
            <person name="Roest Crollius H."/>
            <person name="Montfort J."/>
            <person name="Robinson-Rechavi M."/>
            <person name="Bucao C."/>
            <person name="Bouchez O."/>
            <person name="Gislard M."/>
            <person name="Lluch J."/>
            <person name="Milhes M."/>
            <person name="Lampietro C."/>
            <person name="Lopez Roques C."/>
            <person name="Donnadieu C."/>
            <person name="Braasch I."/>
            <person name="Desvignes T."/>
            <person name="Postlethwait J."/>
            <person name="Bobe J."/>
            <person name="Guiguen Y."/>
            <person name="Dirks R."/>
        </authorList>
    </citation>
    <scope>NUCLEOTIDE SEQUENCE</scope>
    <source>
        <strain evidence="3">Tag_6206</strain>
        <tissue evidence="3">Liver</tissue>
    </source>
</reference>
<dbReference type="PANTHER" id="PTHR22738">
    <property type="entry name" value="RASSF"/>
    <property type="match status" value="1"/>
</dbReference>
<dbReference type="EMBL" id="JAFIRN010000012">
    <property type="protein sequence ID" value="KAG5838606.1"/>
    <property type="molecule type" value="Genomic_DNA"/>
</dbReference>
<dbReference type="PROSITE" id="PS50200">
    <property type="entry name" value="RA"/>
    <property type="match status" value="1"/>
</dbReference>
<dbReference type="CDD" id="cd21892">
    <property type="entry name" value="SARAH_RASSF5"/>
    <property type="match status" value="1"/>
</dbReference>
<evidence type="ECO:0000259" key="1">
    <source>
        <dbReference type="PROSITE" id="PS50200"/>
    </source>
</evidence>
<dbReference type="Pfam" id="PF16517">
    <property type="entry name" value="Nore1-SARAH"/>
    <property type="match status" value="1"/>
</dbReference>
<feature type="domain" description="SARAH" evidence="2">
    <location>
        <begin position="270"/>
        <end position="317"/>
    </location>
</feature>
<protein>
    <recommendedName>
        <fullName evidence="5">Ras-associating domain-containing protein</fullName>
    </recommendedName>
</protein>
<dbReference type="PANTHER" id="PTHR22738:SF9">
    <property type="entry name" value="RAS ASSOCIATION DOMAIN-CONTAINING PROTEIN 5"/>
    <property type="match status" value="1"/>
</dbReference>
<dbReference type="InterPro" id="IPR033614">
    <property type="entry name" value="RASSF1-6"/>
</dbReference>
<keyword evidence="4" id="KW-1185">Reference proteome</keyword>
<dbReference type="SMART" id="SM00314">
    <property type="entry name" value="RA"/>
    <property type="match status" value="1"/>
</dbReference>
<dbReference type="SUPFAM" id="SSF54236">
    <property type="entry name" value="Ubiquitin-like"/>
    <property type="match status" value="1"/>
</dbReference>
<proteinExistence type="predicted"/>